<organism evidence="2 3">
    <name type="scientific">Pleurodeles waltl</name>
    <name type="common">Iberian ribbed newt</name>
    <dbReference type="NCBI Taxonomy" id="8319"/>
    <lineage>
        <taxon>Eukaryota</taxon>
        <taxon>Metazoa</taxon>
        <taxon>Chordata</taxon>
        <taxon>Craniata</taxon>
        <taxon>Vertebrata</taxon>
        <taxon>Euteleostomi</taxon>
        <taxon>Amphibia</taxon>
        <taxon>Batrachia</taxon>
        <taxon>Caudata</taxon>
        <taxon>Salamandroidea</taxon>
        <taxon>Salamandridae</taxon>
        <taxon>Pleurodelinae</taxon>
        <taxon>Pleurodeles</taxon>
    </lineage>
</organism>
<evidence type="ECO:0000256" key="1">
    <source>
        <dbReference type="SAM" id="MobiDB-lite"/>
    </source>
</evidence>
<evidence type="ECO:0000313" key="3">
    <source>
        <dbReference type="Proteomes" id="UP001066276"/>
    </source>
</evidence>
<dbReference type="EMBL" id="JANPWB010000006">
    <property type="protein sequence ID" value="KAJ1177890.1"/>
    <property type="molecule type" value="Genomic_DNA"/>
</dbReference>
<proteinExistence type="predicted"/>
<feature type="region of interest" description="Disordered" evidence="1">
    <location>
        <begin position="44"/>
        <end position="76"/>
    </location>
</feature>
<gene>
    <name evidence="2" type="ORF">NDU88_003142</name>
</gene>
<protein>
    <submittedName>
        <fullName evidence="2">Uncharacterized protein</fullName>
    </submittedName>
</protein>
<feature type="compositionally biased region" description="Basic and acidic residues" evidence="1">
    <location>
        <begin position="52"/>
        <end position="76"/>
    </location>
</feature>
<dbReference type="AlphaFoldDB" id="A0AAV7TN82"/>
<keyword evidence="3" id="KW-1185">Reference proteome</keyword>
<comment type="caution">
    <text evidence="2">The sequence shown here is derived from an EMBL/GenBank/DDBJ whole genome shotgun (WGS) entry which is preliminary data.</text>
</comment>
<sequence length="76" mass="8357">MSDDAKLQAALRLLAEAGRLDILRKGVGASSGLAAALLACSPLRTVPMNATTKEDKREKKKETKGENEKEEKYQRR</sequence>
<name>A0AAV7TN82_PLEWA</name>
<accession>A0AAV7TN82</accession>
<reference evidence="2" key="1">
    <citation type="journal article" date="2022" name="bioRxiv">
        <title>Sequencing and chromosome-scale assembly of the giantPleurodeles waltlgenome.</title>
        <authorList>
            <person name="Brown T."/>
            <person name="Elewa A."/>
            <person name="Iarovenko S."/>
            <person name="Subramanian E."/>
            <person name="Araus A.J."/>
            <person name="Petzold A."/>
            <person name="Susuki M."/>
            <person name="Suzuki K.-i.T."/>
            <person name="Hayashi T."/>
            <person name="Toyoda A."/>
            <person name="Oliveira C."/>
            <person name="Osipova E."/>
            <person name="Leigh N.D."/>
            <person name="Simon A."/>
            <person name="Yun M.H."/>
        </authorList>
    </citation>
    <scope>NUCLEOTIDE SEQUENCE</scope>
    <source>
        <strain evidence="2">20211129_DDA</strain>
        <tissue evidence="2">Liver</tissue>
    </source>
</reference>
<evidence type="ECO:0000313" key="2">
    <source>
        <dbReference type="EMBL" id="KAJ1177890.1"/>
    </source>
</evidence>
<dbReference type="Proteomes" id="UP001066276">
    <property type="component" value="Chromosome 3_2"/>
</dbReference>